<keyword evidence="3" id="KW-1185">Reference proteome</keyword>
<evidence type="ECO:0000313" key="2">
    <source>
        <dbReference type="EMBL" id="RYO91754.1"/>
    </source>
</evidence>
<organism evidence="2 3">
    <name type="scientific">Monosporascus ibericus</name>
    <dbReference type="NCBI Taxonomy" id="155417"/>
    <lineage>
        <taxon>Eukaryota</taxon>
        <taxon>Fungi</taxon>
        <taxon>Dikarya</taxon>
        <taxon>Ascomycota</taxon>
        <taxon>Pezizomycotina</taxon>
        <taxon>Sordariomycetes</taxon>
        <taxon>Xylariomycetidae</taxon>
        <taxon>Xylariales</taxon>
        <taxon>Xylariales incertae sedis</taxon>
        <taxon>Monosporascus</taxon>
    </lineage>
</organism>
<feature type="compositionally biased region" description="Basic and acidic residues" evidence="1">
    <location>
        <begin position="52"/>
        <end position="79"/>
    </location>
</feature>
<dbReference type="Proteomes" id="UP000293360">
    <property type="component" value="Unassembled WGS sequence"/>
</dbReference>
<evidence type="ECO:0000256" key="1">
    <source>
        <dbReference type="SAM" id="MobiDB-lite"/>
    </source>
</evidence>
<dbReference type="AlphaFoldDB" id="A0A4Q4T106"/>
<dbReference type="EMBL" id="QJNU01000626">
    <property type="protein sequence ID" value="RYO91754.1"/>
    <property type="molecule type" value="Genomic_DNA"/>
</dbReference>
<reference evidence="2 3" key="1">
    <citation type="submission" date="2018-06" db="EMBL/GenBank/DDBJ databases">
        <title>Complete Genomes of Monosporascus.</title>
        <authorList>
            <person name="Robinson A.J."/>
            <person name="Natvig D.O."/>
        </authorList>
    </citation>
    <scope>NUCLEOTIDE SEQUENCE [LARGE SCALE GENOMIC DNA]</scope>
    <source>
        <strain evidence="2 3">CBS 110550</strain>
    </source>
</reference>
<feature type="compositionally biased region" description="Low complexity" evidence="1">
    <location>
        <begin position="80"/>
        <end position="97"/>
    </location>
</feature>
<protein>
    <submittedName>
        <fullName evidence="2">Uncharacterized protein</fullName>
    </submittedName>
</protein>
<sequence>MSKVVGDVKSGLKAARGAGDAIRGSAMEVTDQAFDRDPNHPETVASRTRNHALVEKGKQDMHLSDEEIALRERQREAKHSTTGTANTPAAASAPNAGGMARPNDPQLR</sequence>
<evidence type="ECO:0000313" key="3">
    <source>
        <dbReference type="Proteomes" id="UP000293360"/>
    </source>
</evidence>
<gene>
    <name evidence="2" type="ORF">DL764_008239</name>
</gene>
<proteinExistence type="predicted"/>
<accession>A0A4Q4T106</accession>
<feature type="region of interest" description="Disordered" evidence="1">
    <location>
        <begin position="1"/>
        <end position="108"/>
    </location>
</feature>
<name>A0A4Q4T106_9PEZI</name>
<comment type="caution">
    <text evidence="2">The sequence shown here is derived from an EMBL/GenBank/DDBJ whole genome shotgun (WGS) entry which is preliminary data.</text>
</comment>
<dbReference type="OrthoDB" id="4779541at2759"/>